<evidence type="ECO:0000256" key="3">
    <source>
        <dbReference type="ARBA" id="ARBA00022603"/>
    </source>
</evidence>
<dbReference type="PANTHER" id="PTHR10629">
    <property type="entry name" value="CYTOSINE-SPECIFIC METHYLTRANSFERASE"/>
    <property type="match status" value="1"/>
</dbReference>
<evidence type="ECO:0000256" key="1">
    <source>
        <dbReference type="ARBA" id="ARBA00004123"/>
    </source>
</evidence>
<evidence type="ECO:0000313" key="14">
    <source>
        <dbReference type="Proteomes" id="UP000284706"/>
    </source>
</evidence>
<feature type="domain" description="BAH" evidence="12">
    <location>
        <begin position="590"/>
        <end position="713"/>
    </location>
</feature>
<keyword evidence="3 10" id="KW-0489">Methyltransferase</keyword>
<feature type="compositionally biased region" description="Basic and acidic residues" evidence="11">
    <location>
        <begin position="54"/>
        <end position="64"/>
    </location>
</feature>
<dbReference type="AlphaFoldDB" id="A0A409VBH7"/>
<reference evidence="13 14" key="1">
    <citation type="journal article" date="2018" name="Evol. Lett.">
        <title>Horizontal gene cluster transfer increased hallucinogenic mushroom diversity.</title>
        <authorList>
            <person name="Reynolds H.T."/>
            <person name="Vijayakumar V."/>
            <person name="Gluck-Thaler E."/>
            <person name="Korotkin H.B."/>
            <person name="Matheny P.B."/>
            <person name="Slot J.C."/>
        </authorList>
    </citation>
    <scope>NUCLEOTIDE SEQUENCE [LARGE SCALE GENOMIC DNA]</scope>
    <source>
        <strain evidence="13 14">SRW20</strain>
    </source>
</reference>
<dbReference type="GO" id="GO:0003677">
    <property type="term" value="F:DNA binding"/>
    <property type="evidence" value="ECO:0007669"/>
    <property type="project" value="UniProtKB-KW"/>
</dbReference>
<gene>
    <name evidence="13" type="ORF">CVT26_002201</name>
</gene>
<dbReference type="EMBL" id="NHYE01005668">
    <property type="protein sequence ID" value="PPQ64318.1"/>
    <property type="molecule type" value="Genomic_DNA"/>
</dbReference>
<dbReference type="InterPro" id="IPR001525">
    <property type="entry name" value="C5_MeTfrase"/>
</dbReference>
<dbReference type="InterPro" id="IPR043151">
    <property type="entry name" value="BAH_sf"/>
</dbReference>
<evidence type="ECO:0000256" key="10">
    <source>
        <dbReference type="PROSITE-ProRule" id="PRU01016"/>
    </source>
</evidence>
<dbReference type="Gene3D" id="3.40.50.150">
    <property type="entry name" value="Vaccinia Virus protein VP39"/>
    <property type="match status" value="1"/>
</dbReference>
<keyword evidence="4 10" id="KW-0808">Transferase</keyword>
<feature type="compositionally biased region" description="Basic and acidic residues" evidence="11">
    <location>
        <begin position="298"/>
        <end position="310"/>
    </location>
</feature>
<dbReference type="Gene3D" id="2.30.30.490">
    <property type="match status" value="2"/>
</dbReference>
<dbReference type="PANTHER" id="PTHR10629:SF52">
    <property type="entry name" value="DNA (CYTOSINE-5)-METHYLTRANSFERASE 1"/>
    <property type="match status" value="1"/>
</dbReference>
<dbReference type="EC" id="2.1.1.37" evidence="2"/>
<evidence type="ECO:0000256" key="9">
    <source>
        <dbReference type="PIRSR" id="PIRSR037404-1"/>
    </source>
</evidence>
<evidence type="ECO:0000256" key="8">
    <source>
        <dbReference type="ARBA" id="ARBA00023242"/>
    </source>
</evidence>
<feature type="active site" evidence="9 10">
    <location>
        <position position="850"/>
    </location>
</feature>
<protein>
    <recommendedName>
        <fullName evidence="2">DNA (cytosine-5-)-methyltransferase</fullName>
        <ecNumber evidence="2">2.1.1.37</ecNumber>
    </recommendedName>
</protein>
<dbReference type="OrthoDB" id="5376140at2759"/>
<evidence type="ECO:0000259" key="12">
    <source>
        <dbReference type="PROSITE" id="PS51038"/>
    </source>
</evidence>
<feature type="compositionally biased region" description="Polar residues" evidence="11">
    <location>
        <begin position="29"/>
        <end position="39"/>
    </location>
</feature>
<dbReference type="GO" id="GO:0003682">
    <property type="term" value="F:chromatin binding"/>
    <property type="evidence" value="ECO:0007669"/>
    <property type="project" value="InterPro"/>
</dbReference>
<feature type="region of interest" description="Disordered" evidence="11">
    <location>
        <begin position="17"/>
        <end position="65"/>
    </location>
</feature>
<dbReference type="Pfam" id="PF00145">
    <property type="entry name" value="DNA_methylase"/>
    <property type="match status" value="1"/>
</dbReference>
<dbReference type="PROSITE" id="PS51679">
    <property type="entry name" value="SAM_MT_C5"/>
    <property type="match status" value="1"/>
</dbReference>
<dbReference type="GO" id="GO:0005634">
    <property type="term" value="C:nucleus"/>
    <property type="evidence" value="ECO:0007669"/>
    <property type="project" value="UniProtKB-SubCell"/>
</dbReference>
<dbReference type="Pfam" id="PF12047">
    <property type="entry name" value="DNMT1-RFD"/>
    <property type="match status" value="1"/>
</dbReference>
<keyword evidence="6" id="KW-0677">Repeat</keyword>
<dbReference type="PRINTS" id="PR00105">
    <property type="entry name" value="C5METTRFRASE"/>
</dbReference>
<dbReference type="InParanoid" id="A0A409VBH7"/>
<keyword evidence="5 10" id="KW-0949">S-adenosyl-L-methionine</keyword>
<organism evidence="13 14">
    <name type="scientific">Gymnopilus dilepis</name>
    <dbReference type="NCBI Taxonomy" id="231916"/>
    <lineage>
        <taxon>Eukaryota</taxon>
        <taxon>Fungi</taxon>
        <taxon>Dikarya</taxon>
        <taxon>Basidiomycota</taxon>
        <taxon>Agaricomycotina</taxon>
        <taxon>Agaricomycetes</taxon>
        <taxon>Agaricomycetidae</taxon>
        <taxon>Agaricales</taxon>
        <taxon>Agaricineae</taxon>
        <taxon>Hymenogastraceae</taxon>
        <taxon>Gymnopilus</taxon>
    </lineage>
</organism>
<sequence>MAPRHRPSAFEVSFPDEVRDVVMGDPEDSGQSRQFHLNNGSGSAGSTSTTLGKRRSEGLGDVRSAKRRQLPEGCYYRKSKRDHIEVEDEDLVILGEDPDPEDGSDEKPIRELDSFVIFDPKHRNELVTLDALEQDDGLDRQFEAVGHVRPYFLSDEDEGQEDDVEAPQIVHLSAILRFTVNYTEDTEPFYIETQYAWYVLKSPSKLYEPFYEFFYTPRRIAQMVVSRALDNPQESFAGFLNRFTSKVDIFCHTYVEKDLWESVTTIQEAIMEDEASRKIMNVPFVKKILQRAPTPIDTSRRRPAQPERRQLRQSIKKYKKSTIDTEVLKPENQNPTCVTPRIAKLSEGLFRERLMVIGSAPPPIDKAEEEARKAKAFTTLKQLIAKAKRAKKTIDYRKNDRVSVSSGLYTAVKIDGTLYSRGDVALLPNPTVMKLVNEGTVHPDSESRIDEFFWFARIIYVMVETQTVHLQWFNHGSQTIIGELANPQELFLSELCGHESLHTIAGKVTVHLEPKNPSVVKPDEYFCKLVHEPAQGSFTSLDFERLKIASSQDPPNNCPVCPLVEIRDLEVDARELKDDGHLNGVAFAGTRYHLEDFVLYRGGDKGPANIGYITDIKFLKKRPVKVTMRRVGRIADLKDALPKHIMKDERHLYLTDEEVVVDVRELLRVIYVPAKESFSEPNARLEDWLDLCDDHFYLSYSFPAMTVRSWEDRRRIKCEELNVCKECLRDRLSMRKQMYEFLDGMESKKLQTLDIFGGVGAFSRGIAEGSGCLEPTHSIEIAPSAAMTLEHNHPGMKVYNQCANEMLRYFIKSEQGHQIDTPKQYFDGKTPVPPPPKRNKIDVITAGFPCQSHSTLNMYKHAEDIKSNLILTTLSYMDYFSPAFGYFENVPGFLNFSLNASQVNQHRVTGGIEKGGLKLLIRALLDMNYQVRFALLQAAHYGTPQRRIRFFLVAAKQDQVLPELPQPTHDFHDAKMLTIKSDAPQEPVAPIRMTRGTTLHYGVTIGDAIWDLPRFDCVQKERRRRALTIPALECKTSEPYCGFSGQIGYHDEPKTRYQQNARLVPTTDIQQYTKSLIPIKVER</sequence>
<keyword evidence="14" id="KW-1185">Reference proteome</keyword>
<evidence type="ECO:0000256" key="11">
    <source>
        <dbReference type="SAM" id="MobiDB-lite"/>
    </source>
</evidence>
<accession>A0A409VBH7</accession>
<dbReference type="Pfam" id="PF01426">
    <property type="entry name" value="BAH"/>
    <property type="match status" value="1"/>
</dbReference>
<dbReference type="STRING" id="231916.A0A409VBH7"/>
<keyword evidence="8" id="KW-0539">Nucleus</keyword>
<comment type="similarity">
    <text evidence="10">Belongs to the class I-like SAM-binding methyltransferase superfamily. C5-methyltransferase family.</text>
</comment>
<dbReference type="PIRSF" id="PIRSF037404">
    <property type="entry name" value="DNMT1"/>
    <property type="match status" value="1"/>
</dbReference>
<evidence type="ECO:0000313" key="13">
    <source>
        <dbReference type="EMBL" id="PPQ64318.1"/>
    </source>
</evidence>
<dbReference type="InterPro" id="IPR029063">
    <property type="entry name" value="SAM-dependent_MTases_sf"/>
</dbReference>
<feature type="compositionally biased region" description="Low complexity" evidence="11">
    <location>
        <begin position="40"/>
        <end position="51"/>
    </location>
</feature>
<evidence type="ECO:0000256" key="6">
    <source>
        <dbReference type="ARBA" id="ARBA00022737"/>
    </source>
</evidence>
<evidence type="ECO:0000256" key="7">
    <source>
        <dbReference type="ARBA" id="ARBA00023125"/>
    </source>
</evidence>
<feature type="domain" description="BAH" evidence="12">
    <location>
        <begin position="417"/>
        <end position="542"/>
    </location>
</feature>
<dbReference type="InterPro" id="IPR001025">
    <property type="entry name" value="BAH_dom"/>
</dbReference>
<dbReference type="GO" id="GO:0032259">
    <property type="term" value="P:methylation"/>
    <property type="evidence" value="ECO:0007669"/>
    <property type="project" value="UniProtKB-KW"/>
</dbReference>
<feature type="region of interest" description="Disordered" evidence="11">
    <location>
        <begin position="295"/>
        <end position="314"/>
    </location>
</feature>
<keyword evidence="7" id="KW-0238">DNA-binding</keyword>
<dbReference type="PROSITE" id="PS51038">
    <property type="entry name" value="BAH"/>
    <property type="match status" value="2"/>
</dbReference>
<dbReference type="SUPFAM" id="SSF53335">
    <property type="entry name" value="S-adenosyl-L-methionine-dependent methyltransferases"/>
    <property type="match status" value="1"/>
</dbReference>
<dbReference type="Proteomes" id="UP000284706">
    <property type="component" value="Unassembled WGS sequence"/>
</dbReference>
<name>A0A409VBH7_9AGAR</name>
<proteinExistence type="inferred from homology"/>
<evidence type="ECO:0000256" key="5">
    <source>
        <dbReference type="ARBA" id="ARBA00022691"/>
    </source>
</evidence>
<dbReference type="SMART" id="SM00439">
    <property type="entry name" value="BAH"/>
    <property type="match status" value="1"/>
</dbReference>
<dbReference type="GO" id="GO:0006346">
    <property type="term" value="P:DNA methylation-dependent constitutive heterochromatin formation"/>
    <property type="evidence" value="ECO:0007669"/>
    <property type="project" value="InterPro"/>
</dbReference>
<dbReference type="GO" id="GO:0003886">
    <property type="term" value="F:DNA (cytosine-5-)-methyltransferase activity"/>
    <property type="evidence" value="ECO:0007669"/>
    <property type="project" value="UniProtKB-EC"/>
</dbReference>
<evidence type="ECO:0000256" key="2">
    <source>
        <dbReference type="ARBA" id="ARBA00011975"/>
    </source>
</evidence>
<comment type="subcellular location">
    <subcellularLocation>
        <location evidence="1">Nucleus</location>
    </subcellularLocation>
</comment>
<dbReference type="InterPro" id="IPR050390">
    <property type="entry name" value="C5-Methyltransferase"/>
</dbReference>
<comment type="caution">
    <text evidence="13">The sequence shown here is derived from an EMBL/GenBank/DDBJ whole genome shotgun (WGS) entry which is preliminary data.</text>
</comment>
<dbReference type="GO" id="GO:0044027">
    <property type="term" value="P:negative regulation of gene expression via chromosomal CpG island methylation"/>
    <property type="evidence" value="ECO:0007669"/>
    <property type="project" value="TreeGrafter"/>
</dbReference>
<dbReference type="InterPro" id="IPR022702">
    <property type="entry name" value="Cytosine_MeTrfase1_RFD"/>
</dbReference>
<evidence type="ECO:0000256" key="4">
    <source>
        <dbReference type="ARBA" id="ARBA00022679"/>
    </source>
</evidence>